<reference evidence="2" key="1">
    <citation type="submission" date="2015-04" db="EMBL/GenBank/DDBJ databases">
        <title>The genome sequence of the plant pathogenic Rhizarian Plasmodiophora brassicae reveals insights in its biotrophic life cycle and the origin of chitin synthesis.</title>
        <authorList>
            <person name="Schwelm A."/>
            <person name="Fogelqvist J."/>
            <person name="Knaust A."/>
            <person name="Julke S."/>
            <person name="Lilja T."/>
            <person name="Dhandapani V."/>
            <person name="Bonilla-Rosso G."/>
            <person name="Karlsson M."/>
            <person name="Shevchenko A."/>
            <person name="Choi S.R."/>
            <person name="Kim H.G."/>
            <person name="Park J.Y."/>
            <person name="Lim Y.P."/>
            <person name="Ludwig-Muller J."/>
            <person name="Dixelius C."/>
        </authorList>
    </citation>
    <scope>NUCLEOTIDE SEQUENCE</scope>
    <source>
        <tissue evidence="2">Potato root galls</tissue>
    </source>
</reference>
<proteinExistence type="predicted"/>
<dbReference type="AlphaFoldDB" id="A0A0H5RCJ2"/>
<sequence>MDEETGVAFKLSCADASADLLALIGYGHKDSIPNMAIDMLPDSGFLQISMEPSRLLPLIDSMNAVKSSTQIKQIPAEQFLTSLKLEPGPPLKMLEAFTKPKKVKKKKRRLKDAVPGSSRPLKREKVAPKDVQ</sequence>
<protein>
    <submittedName>
        <fullName evidence="2">Uncharacterized protein</fullName>
    </submittedName>
</protein>
<feature type="compositionally biased region" description="Basic and acidic residues" evidence="1">
    <location>
        <begin position="121"/>
        <end position="132"/>
    </location>
</feature>
<feature type="region of interest" description="Disordered" evidence="1">
    <location>
        <begin position="101"/>
        <end position="132"/>
    </location>
</feature>
<dbReference type="EMBL" id="HACM01005787">
    <property type="protein sequence ID" value="CRZ06229.1"/>
    <property type="molecule type" value="Transcribed_RNA"/>
</dbReference>
<feature type="compositionally biased region" description="Basic residues" evidence="1">
    <location>
        <begin position="101"/>
        <end position="110"/>
    </location>
</feature>
<evidence type="ECO:0000313" key="2">
    <source>
        <dbReference type="EMBL" id="CRZ06229.1"/>
    </source>
</evidence>
<name>A0A0H5RCJ2_9EUKA</name>
<organism evidence="2">
    <name type="scientific">Spongospora subterranea</name>
    <dbReference type="NCBI Taxonomy" id="70186"/>
    <lineage>
        <taxon>Eukaryota</taxon>
        <taxon>Sar</taxon>
        <taxon>Rhizaria</taxon>
        <taxon>Endomyxa</taxon>
        <taxon>Phytomyxea</taxon>
        <taxon>Plasmodiophorida</taxon>
        <taxon>Plasmodiophoridae</taxon>
        <taxon>Spongospora</taxon>
    </lineage>
</organism>
<evidence type="ECO:0000256" key="1">
    <source>
        <dbReference type="SAM" id="MobiDB-lite"/>
    </source>
</evidence>
<accession>A0A0H5RCJ2</accession>